<comment type="caution">
    <text evidence="1">The sequence shown here is derived from an EMBL/GenBank/DDBJ whole genome shotgun (WGS) entry which is preliminary data.</text>
</comment>
<dbReference type="Proteomes" id="UP000812961">
    <property type="component" value="Unassembled WGS sequence"/>
</dbReference>
<proteinExistence type="predicted"/>
<dbReference type="RefSeq" id="WP_220248715.1">
    <property type="nucleotide sequence ID" value="NZ_JAICCF010000001.1"/>
</dbReference>
<reference evidence="1 2" key="1">
    <citation type="submission" date="2021-08" db="EMBL/GenBank/DDBJ databases">
        <title>The genome sequence of Chitinophaga sp. B61.</title>
        <authorList>
            <person name="Zhang X."/>
        </authorList>
    </citation>
    <scope>NUCLEOTIDE SEQUENCE [LARGE SCALE GENOMIC DNA]</scope>
    <source>
        <strain evidence="1 2">B61</strain>
    </source>
</reference>
<evidence type="ECO:0000313" key="2">
    <source>
        <dbReference type="Proteomes" id="UP000812961"/>
    </source>
</evidence>
<name>A0ABS7G8P2_9BACT</name>
<protein>
    <submittedName>
        <fullName evidence="1">Uncharacterized protein</fullName>
    </submittedName>
</protein>
<dbReference type="EMBL" id="JAICCF010000001">
    <property type="protein sequence ID" value="MBW8683495.1"/>
    <property type="molecule type" value="Genomic_DNA"/>
</dbReference>
<gene>
    <name evidence="1" type="ORF">K1Y79_04035</name>
</gene>
<evidence type="ECO:0000313" key="1">
    <source>
        <dbReference type="EMBL" id="MBW8683495.1"/>
    </source>
</evidence>
<keyword evidence="2" id="KW-1185">Reference proteome</keyword>
<organism evidence="1 2">
    <name type="scientific">Chitinophaga rhizophila</name>
    <dbReference type="NCBI Taxonomy" id="2866212"/>
    <lineage>
        <taxon>Bacteria</taxon>
        <taxon>Pseudomonadati</taxon>
        <taxon>Bacteroidota</taxon>
        <taxon>Chitinophagia</taxon>
        <taxon>Chitinophagales</taxon>
        <taxon>Chitinophagaceae</taxon>
        <taxon>Chitinophaga</taxon>
    </lineage>
</organism>
<accession>A0ABS7G8P2</accession>
<sequence>MEQMNMAGLELVPMDYENEPLPKEVKELRPAVYLDGDAYCVILGPDPQEGVFGCSCTKEGAIEDWRNHLLSRIAHPSEEDNFALEVIDMLKTSKNDVW</sequence>